<name>R7Z6C4_CONA1</name>
<accession>R7Z6C4</accession>
<dbReference type="GO" id="GO:0008168">
    <property type="term" value="F:methyltransferase activity"/>
    <property type="evidence" value="ECO:0007669"/>
    <property type="project" value="TreeGrafter"/>
</dbReference>
<keyword evidence="3" id="KW-1185">Reference proteome</keyword>
<dbReference type="STRING" id="1168221.R7Z6C4"/>
<reference evidence="3" key="1">
    <citation type="submission" date="2012-06" db="EMBL/GenBank/DDBJ databases">
        <title>The genome sequence of Coniosporium apollinis CBS 100218.</title>
        <authorList>
            <consortium name="The Broad Institute Genome Sequencing Platform"/>
            <person name="Cuomo C."/>
            <person name="Gorbushina A."/>
            <person name="Noack S."/>
            <person name="Walker B."/>
            <person name="Young S.K."/>
            <person name="Zeng Q."/>
            <person name="Gargeya S."/>
            <person name="Fitzgerald M."/>
            <person name="Haas B."/>
            <person name="Abouelleil A."/>
            <person name="Alvarado L."/>
            <person name="Arachchi H.M."/>
            <person name="Berlin A.M."/>
            <person name="Chapman S.B."/>
            <person name="Goldberg J."/>
            <person name="Griggs A."/>
            <person name="Gujja S."/>
            <person name="Hansen M."/>
            <person name="Howarth C."/>
            <person name="Imamovic A."/>
            <person name="Larimer J."/>
            <person name="McCowan C."/>
            <person name="Montmayeur A."/>
            <person name="Murphy C."/>
            <person name="Neiman D."/>
            <person name="Pearson M."/>
            <person name="Priest M."/>
            <person name="Roberts A."/>
            <person name="Saif S."/>
            <person name="Shea T."/>
            <person name="Sisk P."/>
            <person name="Sykes S."/>
            <person name="Wortman J."/>
            <person name="Nusbaum C."/>
            <person name="Birren B."/>
        </authorList>
    </citation>
    <scope>NUCLEOTIDE SEQUENCE [LARGE SCALE GENOMIC DNA]</scope>
    <source>
        <strain evidence="3">CBS 100218</strain>
    </source>
</reference>
<evidence type="ECO:0000313" key="2">
    <source>
        <dbReference type="EMBL" id="EON69643.1"/>
    </source>
</evidence>
<dbReference type="OMA" id="NHNIAGE"/>
<proteinExistence type="predicted"/>
<dbReference type="Pfam" id="PF13489">
    <property type="entry name" value="Methyltransf_23"/>
    <property type="match status" value="1"/>
</dbReference>
<dbReference type="eggNOG" id="ENOG502QSKG">
    <property type="taxonomic scope" value="Eukaryota"/>
</dbReference>
<gene>
    <name evidence="2" type="ORF">W97_08903</name>
</gene>
<dbReference type="PANTHER" id="PTHR43591">
    <property type="entry name" value="METHYLTRANSFERASE"/>
    <property type="match status" value="1"/>
</dbReference>
<sequence>MQSEGGPPAQVQAEDNVTEANDGNHDDGDSAFAPSEGDESSTASITSSILEYRTKNGRVYHREGKYFLPNDERELDRLDLQHHMFLLTFDNKLCLCPIPQDKQLHRVLDVGTGTGIWAMDFADDHPESKVTGVDLSPTQPSFVPPNVFFEVDDLEKPWTFNQKFNFIHCRMMTVSFSDWPGFFERAFEFLEPGGYIEVTDTSLPARADDDSLHTNSALQKWCEMFLEASRNIGRPANSAESYKSQMEAAGFQNVVERKFRWPLDPWPEDQKLKMLGRCTFANVYQDLTGISVELFTNGLELSTEEVEVLLVDVRKEMKDTKIHAYFPVHVFYAQKPS</sequence>
<evidence type="ECO:0000313" key="3">
    <source>
        <dbReference type="Proteomes" id="UP000016924"/>
    </source>
</evidence>
<protein>
    <recommendedName>
        <fullName evidence="4">Methyltransferase domain-containing protein</fullName>
    </recommendedName>
</protein>
<dbReference type="CDD" id="cd02440">
    <property type="entry name" value="AdoMet_MTases"/>
    <property type="match status" value="1"/>
</dbReference>
<dbReference type="GeneID" id="19906214"/>
<dbReference type="PANTHER" id="PTHR43591:SF31">
    <property type="entry name" value="LAEA-LIKE, PUTATIVE (AFU_ORTHOLOGUE AFUA_8G01930)-RELATED"/>
    <property type="match status" value="1"/>
</dbReference>
<dbReference type="OrthoDB" id="2013972at2759"/>
<dbReference type="Proteomes" id="UP000016924">
    <property type="component" value="Unassembled WGS sequence"/>
</dbReference>
<dbReference type="HOGENOM" id="CLU_010595_1_2_1"/>
<dbReference type="RefSeq" id="XP_007784960.1">
    <property type="nucleotide sequence ID" value="XM_007786770.1"/>
</dbReference>
<evidence type="ECO:0008006" key="4">
    <source>
        <dbReference type="Google" id="ProtNLM"/>
    </source>
</evidence>
<dbReference type="InterPro" id="IPR029063">
    <property type="entry name" value="SAM-dependent_MTases_sf"/>
</dbReference>
<feature type="region of interest" description="Disordered" evidence="1">
    <location>
        <begin position="1"/>
        <end position="46"/>
    </location>
</feature>
<dbReference type="Gene3D" id="3.40.50.150">
    <property type="entry name" value="Vaccinia Virus protein VP39"/>
    <property type="match status" value="1"/>
</dbReference>
<dbReference type="EMBL" id="JH767620">
    <property type="protein sequence ID" value="EON69643.1"/>
    <property type="molecule type" value="Genomic_DNA"/>
</dbReference>
<evidence type="ECO:0000256" key="1">
    <source>
        <dbReference type="SAM" id="MobiDB-lite"/>
    </source>
</evidence>
<organism evidence="2 3">
    <name type="scientific">Coniosporium apollinis (strain CBS 100218)</name>
    <name type="common">Rock-inhabiting black yeast</name>
    <dbReference type="NCBI Taxonomy" id="1168221"/>
    <lineage>
        <taxon>Eukaryota</taxon>
        <taxon>Fungi</taxon>
        <taxon>Dikarya</taxon>
        <taxon>Ascomycota</taxon>
        <taxon>Pezizomycotina</taxon>
        <taxon>Dothideomycetes</taxon>
        <taxon>Dothideomycetes incertae sedis</taxon>
        <taxon>Coniosporium</taxon>
    </lineage>
</organism>
<dbReference type="AlphaFoldDB" id="R7Z6C4"/>
<dbReference type="SUPFAM" id="SSF53335">
    <property type="entry name" value="S-adenosyl-L-methionine-dependent methyltransferases"/>
    <property type="match status" value="1"/>
</dbReference>